<gene>
    <name evidence="1" type="ORF">FZZ93_05800</name>
</gene>
<dbReference type="RefSeq" id="WP_149321389.1">
    <property type="nucleotide sequence ID" value="NZ_JARWAH010000003.1"/>
</dbReference>
<name>A0A5D9D953_HALER</name>
<sequence>MANTYAGEVGIDWRGQEYLFRPSLAAIASLGTPAELVQLLTRCQSAGPDGFLASLSVLLACYQGDPDDLDRLAGYIREHRGRLRFVMGAMQPSEVHIIGARLAVAGMVGEPKRGKGDGKEAVEFDPAEYVGVAQAHLGMSSVEAWQMTMIELQRAIDAKFPLSEEEKRKEEMPTEEQAEAVVAHVQALREKRKKR</sequence>
<dbReference type="Pfam" id="PF19759">
    <property type="entry name" value="DUF6246"/>
    <property type="match status" value="1"/>
</dbReference>
<accession>A0A5D9D953</accession>
<evidence type="ECO:0000313" key="2">
    <source>
        <dbReference type="Proteomes" id="UP000324260"/>
    </source>
</evidence>
<dbReference type="InterPro" id="IPR046213">
    <property type="entry name" value="DUF6246"/>
</dbReference>
<reference evidence="1 2" key="1">
    <citation type="submission" date="2019-08" db="EMBL/GenBank/DDBJ databases">
        <title>Draft Genome Sequence of Halomonas eurihalina Isolated from Preserved Hide-surface.</title>
        <authorList>
            <person name="Hussain S.A."/>
            <person name="Xu A."/>
            <person name="Sarker M."/>
            <person name="Sommers C."/>
        </authorList>
    </citation>
    <scope>NUCLEOTIDE SEQUENCE [LARGE SCALE GENOMIC DNA]</scope>
    <source>
        <strain evidence="1 2">MS1</strain>
    </source>
</reference>
<protein>
    <submittedName>
        <fullName evidence="1">Uncharacterized protein</fullName>
    </submittedName>
</protein>
<proteinExistence type="predicted"/>
<dbReference type="OrthoDB" id="8793870at2"/>
<organism evidence="1 2">
    <name type="scientific">Halomonas eurihalina</name>
    <dbReference type="NCBI Taxonomy" id="42566"/>
    <lineage>
        <taxon>Bacteria</taxon>
        <taxon>Pseudomonadati</taxon>
        <taxon>Pseudomonadota</taxon>
        <taxon>Gammaproteobacteria</taxon>
        <taxon>Oceanospirillales</taxon>
        <taxon>Halomonadaceae</taxon>
        <taxon>Halomonas</taxon>
    </lineage>
</organism>
<dbReference type="AlphaFoldDB" id="A0A5D9D953"/>
<comment type="caution">
    <text evidence="1">The sequence shown here is derived from an EMBL/GenBank/DDBJ whole genome shotgun (WGS) entry which is preliminary data.</text>
</comment>
<evidence type="ECO:0000313" key="1">
    <source>
        <dbReference type="EMBL" id="TZG40558.1"/>
    </source>
</evidence>
<dbReference type="Proteomes" id="UP000324260">
    <property type="component" value="Unassembled WGS sequence"/>
</dbReference>
<dbReference type="EMBL" id="VTPU01000004">
    <property type="protein sequence ID" value="TZG40558.1"/>
    <property type="molecule type" value="Genomic_DNA"/>
</dbReference>
<keyword evidence="2" id="KW-1185">Reference proteome</keyword>